<comment type="caution">
    <text evidence="11">The sequence shown here is derived from an EMBL/GenBank/DDBJ whole genome shotgun (WGS) entry which is preliminary data.</text>
</comment>
<dbReference type="Proteomes" id="UP001208567">
    <property type="component" value="Unassembled WGS sequence"/>
</dbReference>
<comment type="subunit">
    <text evidence="8">Homodimer. Interacts with FtsZ.</text>
</comment>
<dbReference type="PANTHER" id="PTHR34981">
    <property type="entry name" value="CELL DIVISION PROTEIN ZAPA"/>
    <property type="match status" value="1"/>
</dbReference>
<gene>
    <name evidence="11" type="ORF">bsdE14_01170</name>
</gene>
<dbReference type="Pfam" id="PF05164">
    <property type="entry name" value="ZapA"/>
    <property type="match status" value="1"/>
</dbReference>
<dbReference type="EMBL" id="BRXR01000001">
    <property type="protein sequence ID" value="GLC28707.1"/>
    <property type="molecule type" value="Genomic_DNA"/>
</dbReference>
<evidence type="ECO:0000256" key="3">
    <source>
        <dbReference type="ARBA" id="ARBA00022490"/>
    </source>
</evidence>
<evidence type="ECO:0000256" key="8">
    <source>
        <dbReference type="ARBA" id="ARBA00026068"/>
    </source>
</evidence>
<keyword evidence="10" id="KW-0175">Coiled coil</keyword>
<dbReference type="PANTHER" id="PTHR34981:SF1">
    <property type="entry name" value="CELL DIVISION PROTEIN ZAPA"/>
    <property type="match status" value="1"/>
</dbReference>
<accession>A0ABQ5N0J8</accession>
<evidence type="ECO:0000256" key="7">
    <source>
        <dbReference type="ARBA" id="ARBA00024910"/>
    </source>
</evidence>
<dbReference type="InterPro" id="IPR036192">
    <property type="entry name" value="Cell_div_ZapA-like_sf"/>
</dbReference>
<evidence type="ECO:0000256" key="9">
    <source>
        <dbReference type="ARBA" id="ARBA00033158"/>
    </source>
</evidence>
<organism evidence="11 12">
    <name type="scientific">Clostridium omnivorum</name>
    <dbReference type="NCBI Taxonomy" id="1604902"/>
    <lineage>
        <taxon>Bacteria</taxon>
        <taxon>Bacillati</taxon>
        <taxon>Bacillota</taxon>
        <taxon>Clostridia</taxon>
        <taxon>Eubacteriales</taxon>
        <taxon>Clostridiaceae</taxon>
        <taxon>Clostridium</taxon>
    </lineage>
</organism>
<reference evidence="11 12" key="1">
    <citation type="journal article" date="2024" name="Int. J. Syst. Evol. Microbiol.">
        <title>Clostridium omnivorum sp. nov., isolated from anoxic soil under the treatment of reductive soil disinfestation.</title>
        <authorList>
            <person name="Ueki A."/>
            <person name="Tonouchi A."/>
            <person name="Kaku N."/>
            <person name="Honma S."/>
            <person name="Ueki K."/>
        </authorList>
    </citation>
    <scope>NUCLEOTIDE SEQUENCE [LARGE SCALE GENOMIC DNA]</scope>
    <source>
        <strain evidence="11 12">E14</strain>
    </source>
</reference>
<evidence type="ECO:0000256" key="5">
    <source>
        <dbReference type="ARBA" id="ARBA00023210"/>
    </source>
</evidence>
<evidence type="ECO:0000256" key="4">
    <source>
        <dbReference type="ARBA" id="ARBA00022618"/>
    </source>
</evidence>
<keyword evidence="4 11" id="KW-0132">Cell division</keyword>
<dbReference type="SUPFAM" id="SSF102829">
    <property type="entry name" value="Cell division protein ZapA-like"/>
    <property type="match status" value="1"/>
</dbReference>
<evidence type="ECO:0000256" key="10">
    <source>
        <dbReference type="SAM" id="Coils"/>
    </source>
</evidence>
<evidence type="ECO:0000313" key="12">
    <source>
        <dbReference type="Proteomes" id="UP001208567"/>
    </source>
</evidence>
<evidence type="ECO:0000256" key="1">
    <source>
        <dbReference type="ARBA" id="ARBA00004496"/>
    </source>
</evidence>
<comment type="function">
    <text evidence="7">Activator of cell division through the inhibition of FtsZ GTPase activity, therefore promoting FtsZ assembly into bundles of protofilaments necessary for the formation of the division Z ring. It is recruited early at mid-cell but it is not essential for cell division.</text>
</comment>
<proteinExistence type="predicted"/>
<keyword evidence="3" id="KW-0963">Cytoplasm</keyword>
<name>A0ABQ5N0J8_9CLOT</name>
<evidence type="ECO:0000256" key="2">
    <source>
        <dbReference type="ARBA" id="ARBA00015195"/>
    </source>
</evidence>
<dbReference type="Gene3D" id="6.10.250.790">
    <property type="match status" value="1"/>
</dbReference>
<dbReference type="InterPro" id="IPR007838">
    <property type="entry name" value="Cell_div_ZapA-like"/>
</dbReference>
<feature type="coiled-coil region" evidence="10">
    <location>
        <begin position="62"/>
        <end position="140"/>
    </location>
</feature>
<evidence type="ECO:0000313" key="11">
    <source>
        <dbReference type="EMBL" id="GLC28707.1"/>
    </source>
</evidence>
<sequence>MNVVTVNINGIDYHLKGEEKEEYLQRVANYVDKKINHFMEGNNKLSTTSAAVLTALNAVDELFKCYEEFEKLDKELEALEKSEGNYKKETAELMKQLAESEQKNKELDERLIKASNNDLLREKDLEIERLNGELEKIKQTEALSLDEKNKLKSENKDLKFQLQSTKYKLIDLQHKLIDNQIDLVKAKKSLENSLLSED</sequence>
<keyword evidence="6" id="KW-0131">Cell cycle</keyword>
<comment type="subcellular location">
    <subcellularLocation>
        <location evidence="1">Cytoplasm</location>
    </subcellularLocation>
</comment>
<protein>
    <recommendedName>
        <fullName evidence="2">Cell division protein ZapA</fullName>
    </recommendedName>
    <alternativeName>
        <fullName evidence="9">Z ring-associated protein ZapA</fullName>
    </alternativeName>
</protein>
<keyword evidence="12" id="KW-1185">Reference proteome</keyword>
<dbReference type="RefSeq" id="WP_264847973.1">
    <property type="nucleotide sequence ID" value="NZ_BRXR01000001.1"/>
</dbReference>
<keyword evidence="5" id="KW-0717">Septation</keyword>
<dbReference type="GO" id="GO:0051301">
    <property type="term" value="P:cell division"/>
    <property type="evidence" value="ECO:0007669"/>
    <property type="project" value="UniProtKB-KW"/>
</dbReference>
<evidence type="ECO:0000256" key="6">
    <source>
        <dbReference type="ARBA" id="ARBA00023306"/>
    </source>
</evidence>
<dbReference type="InterPro" id="IPR053712">
    <property type="entry name" value="Bac_CellDiv_Activator"/>
</dbReference>